<dbReference type="GO" id="GO:0005506">
    <property type="term" value="F:iron ion binding"/>
    <property type="evidence" value="ECO:0007669"/>
    <property type="project" value="TreeGrafter"/>
</dbReference>
<proteinExistence type="predicted"/>
<feature type="region of interest" description="Disordered" evidence="1">
    <location>
        <begin position="257"/>
        <end position="289"/>
    </location>
</feature>
<gene>
    <name evidence="2" type="primary">hypD</name>
    <name evidence="2" type="ORF">NCTC9140_06465</name>
</gene>
<dbReference type="PIRSF" id="PIRSF005622">
    <property type="entry name" value="Hydrgn_mat_hypD"/>
    <property type="match status" value="1"/>
</dbReference>
<dbReference type="EMBL" id="UGKQ01000007">
    <property type="protein sequence ID" value="STS84654.1"/>
    <property type="molecule type" value="Genomic_DNA"/>
</dbReference>
<dbReference type="InterPro" id="IPR042243">
    <property type="entry name" value="HypD_1"/>
</dbReference>
<dbReference type="PANTHER" id="PTHR30149:SF0">
    <property type="entry name" value="HYDROGENASE MATURATION FACTOR HYPD"/>
    <property type="match status" value="1"/>
</dbReference>
<dbReference type="Pfam" id="PF01924">
    <property type="entry name" value="HypD"/>
    <property type="match status" value="1"/>
</dbReference>
<dbReference type="AlphaFoldDB" id="A0A377U1D2"/>
<protein>
    <submittedName>
        <fullName evidence="2">[NiFe] hydrogenase metallocenter assembly protein HypD</fullName>
    </submittedName>
</protein>
<dbReference type="PANTHER" id="PTHR30149">
    <property type="entry name" value="HYDROGENASE PROTEIN ASSEMBLY PROTEIN HYPD"/>
    <property type="match status" value="1"/>
</dbReference>
<reference evidence="2 3" key="1">
    <citation type="submission" date="2018-06" db="EMBL/GenBank/DDBJ databases">
        <authorList>
            <consortium name="Pathogen Informatics"/>
            <person name="Doyle S."/>
        </authorList>
    </citation>
    <scope>NUCLEOTIDE SEQUENCE [LARGE SCALE GENOMIC DNA]</scope>
    <source>
        <strain evidence="2 3">NCTC9140</strain>
    </source>
</reference>
<dbReference type="InterPro" id="IPR002780">
    <property type="entry name" value="Hyd_form_HypD"/>
</dbReference>
<dbReference type="GO" id="GO:0051539">
    <property type="term" value="F:4 iron, 4 sulfur cluster binding"/>
    <property type="evidence" value="ECO:0007669"/>
    <property type="project" value="TreeGrafter"/>
</dbReference>
<evidence type="ECO:0000256" key="1">
    <source>
        <dbReference type="SAM" id="MobiDB-lite"/>
    </source>
</evidence>
<evidence type="ECO:0000313" key="3">
    <source>
        <dbReference type="Proteomes" id="UP000254938"/>
    </source>
</evidence>
<accession>A0A377U1D2</accession>
<organism evidence="2 3">
    <name type="scientific">Klebsiella pneumoniae</name>
    <dbReference type="NCBI Taxonomy" id="573"/>
    <lineage>
        <taxon>Bacteria</taxon>
        <taxon>Pseudomonadati</taxon>
        <taxon>Pseudomonadota</taxon>
        <taxon>Gammaproteobacteria</taxon>
        <taxon>Enterobacterales</taxon>
        <taxon>Enterobacteriaceae</taxon>
        <taxon>Klebsiella/Raoultella group</taxon>
        <taxon>Klebsiella</taxon>
        <taxon>Klebsiella pneumoniae complex</taxon>
    </lineage>
</organism>
<dbReference type="Proteomes" id="UP000254938">
    <property type="component" value="Unassembled WGS sequence"/>
</dbReference>
<sequence>MRYVDEYRAPEQVMQLVAHLQQRARLLPHTAARPLRIMEVCGGHTHAIFKFGLDQLLPENIEFIHGPGCPVCVLPMGRIDACIEIASRPGVIFCTFGDAMRVPGKNGSLLQAKARGADVRIVYSPMDALRLAQQNPQREVVFFGLGFETTMPATALTLRQARERNVDNFYFFCQHITLLPTLRSLLDQPENGIDAFLAPGHVSMVIGTEAYGFIASDYHRPLVVAGFEPLDLLQGAVMLVEQTIAQRSDVENQYRRVVPDEGQPAGAGGDGRRLPPGWRQRMARPGGHQRLRRAAYASLSALRCRGAFSPRRRSACATTRAPAAARC</sequence>
<dbReference type="NCBIfam" id="TIGR00075">
    <property type="entry name" value="hypD"/>
    <property type="match status" value="1"/>
</dbReference>
<name>A0A377U1D2_KLEPN</name>
<dbReference type="GO" id="GO:0051604">
    <property type="term" value="P:protein maturation"/>
    <property type="evidence" value="ECO:0007669"/>
    <property type="project" value="TreeGrafter"/>
</dbReference>
<evidence type="ECO:0000313" key="2">
    <source>
        <dbReference type="EMBL" id="STS84654.1"/>
    </source>
</evidence>
<dbReference type="Gene3D" id="3.40.50.11750">
    <property type="entry name" value="HypD, alpha/beta domain 1"/>
    <property type="match status" value="2"/>
</dbReference>
<dbReference type="GO" id="GO:0070025">
    <property type="term" value="F:carbon monoxide binding"/>
    <property type="evidence" value="ECO:0007669"/>
    <property type="project" value="TreeGrafter"/>
</dbReference>